<dbReference type="GO" id="GO:0046872">
    <property type="term" value="F:metal ion binding"/>
    <property type="evidence" value="ECO:0007669"/>
    <property type="project" value="UniProtKB-UniRule"/>
</dbReference>
<comment type="catalytic activity">
    <reaction evidence="1 14">
        <text>Hydrolyzes free adenine bases from 7,8-dihydro-8-oxoguanine:adenine mismatched double-stranded DNA, leaving an apurinic site.</text>
        <dbReference type="EC" id="3.2.2.31"/>
    </reaction>
</comment>
<evidence type="ECO:0000256" key="1">
    <source>
        <dbReference type="ARBA" id="ARBA00000843"/>
    </source>
</evidence>
<dbReference type="SUPFAM" id="SSF55811">
    <property type="entry name" value="Nudix"/>
    <property type="match status" value="1"/>
</dbReference>
<evidence type="ECO:0000256" key="14">
    <source>
        <dbReference type="RuleBase" id="RU365096"/>
    </source>
</evidence>
<dbReference type="InterPro" id="IPR005760">
    <property type="entry name" value="A/G_AdeGlyc_MutY"/>
</dbReference>
<evidence type="ECO:0000256" key="6">
    <source>
        <dbReference type="ARBA" id="ARBA00022485"/>
    </source>
</evidence>
<dbReference type="InterPro" id="IPR015797">
    <property type="entry name" value="NUDIX_hydrolase-like_dom_sf"/>
</dbReference>
<dbReference type="Pfam" id="PF00730">
    <property type="entry name" value="HhH-GPD"/>
    <property type="match status" value="1"/>
</dbReference>
<dbReference type="InterPro" id="IPR011257">
    <property type="entry name" value="DNA_glycosylase"/>
</dbReference>
<keyword evidence="11" id="KW-0411">Iron-sulfur</keyword>
<dbReference type="RefSeq" id="WP_080524374.1">
    <property type="nucleotide sequence ID" value="NZ_LPUF01000004.1"/>
</dbReference>
<evidence type="ECO:0000256" key="4">
    <source>
        <dbReference type="ARBA" id="ARBA00012045"/>
    </source>
</evidence>
<evidence type="ECO:0000256" key="5">
    <source>
        <dbReference type="ARBA" id="ARBA00022023"/>
    </source>
</evidence>
<dbReference type="InterPro" id="IPR044298">
    <property type="entry name" value="MIG/MutY"/>
</dbReference>
<keyword evidence="10 14" id="KW-0408">Iron</keyword>
<keyword evidence="8 14" id="KW-0227">DNA damage</keyword>
<dbReference type="PROSITE" id="PS00764">
    <property type="entry name" value="ENDONUCLEASE_III_1"/>
    <property type="match status" value="1"/>
</dbReference>
<dbReference type="InterPro" id="IPR029119">
    <property type="entry name" value="MutY_C"/>
</dbReference>
<dbReference type="GO" id="GO:0000701">
    <property type="term" value="F:purine-specific mismatch base pair DNA N-glycosylase activity"/>
    <property type="evidence" value="ECO:0007669"/>
    <property type="project" value="UniProtKB-EC"/>
</dbReference>
<keyword evidence="13 14" id="KW-0326">Glycosidase</keyword>
<dbReference type="CDD" id="cd03431">
    <property type="entry name" value="NUDIX_DNA_Glycosylase_C-MutY"/>
    <property type="match status" value="1"/>
</dbReference>
<evidence type="ECO:0000313" key="16">
    <source>
        <dbReference type="EMBL" id="OQK15435.1"/>
    </source>
</evidence>
<dbReference type="SUPFAM" id="SSF48150">
    <property type="entry name" value="DNA-glycosylase"/>
    <property type="match status" value="1"/>
</dbReference>
<dbReference type="GO" id="GO:0006298">
    <property type="term" value="P:mismatch repair"/>
    <property type="evidence" value="ECO:0007669"/>
    <property type="project" value="TreeGrafter"/>
</dbReference>
<evidence type="ECO:0000256" key="11">
    <source>
        <dbReference type="ARBA" id="ARBA00023014"/>
    </source>
</evidence>
<sequence length="347" mass="39087">MSPIAFQQNLLNWFDQSGRKDLPWQHPATAYRVWISEIMLQQTQVVTVIPYFNKFVQQYPDIQALANAPLDEVLSLWAGLGYYARARNLHKTAIIINQAKHFPDSLEKLVALPGIGLSTAGAILSIAFNKSQAILDGNVRRVLARFQAIQGWTGGSEVNKQLWEISTQYTPTTRVADYTQAIMDLGATLCTRAKPKCTVCPLQSDCLALQLKQVHELPTPKPRKKIPVKQSIFIIAINTDQQILLEKRAPTGIWGGLWSVPELASQTDLDAWLLKKSIVVTKQQSLPVRRHTFSHYHLDYQPLVLTVENPINIVLEGETSLWYKHGHSKNIALPAPVKQLFDELNKD</sequence>
<comment type="caution">
    <text evidence="16">The sequence shown here is derived from an EMBL/GenBank/DDBJ whole genome shotgun (WGS) entry which is preliminary data.</text>
</comment>
<evidence type="ECO:0000256" key="10">
    <source>
        <dbReference type="ARBA" id="ARBA00023004"/>
    </source>
</evidence>
<keyword evidence="12" id="KW-0234">DNA repair</keyword>
<dbReference type="GO" id="GO:0032357">
    <property type="term" value="F:oxidized purine DNA binding"/>
    <property type="evidence" value="ECO:0007669"/>
    <property type="project" value="TreeGrafter"/>
</dbReference>
<keyword evidence="7" id="KW-0479">Metal-binding</keyword>
<dbReference type="GO" id="GO:0035485">
    <property type="term" value="F:adenine/guanine mispair binding"/>
    <property type="evidence" value="ECO:0007669"/>
    <property type="project" value="TreeGrafter"/>
</dbReference>
<feature type="domain" description="HhH-GPD" evidence="15">
    <location>
        <begin position="39"/>
        <end position="188"/>
    </location>
</feature>
<dbReference type="InterPro" id="IPR000445">
    <property type="entry name" value="HhH_motif"/>
</dbReference>
<dbReference type="AlphaFoldDB" id="A0A1V8M1L6"/>
<dbReference type="GO" id="GO:0006284">
    <property type="term" value="P:base-excision repair"/>
    <property type="evidence" value="ECO:0007669"/>
    <property type="project" value="UniProtKB-UniRule"/>
</dbReference>
<comment type="similarity">
    <text evidence="3 14">Belongs to the Nth/MutY family.</text>
</comment>
<evidence type="ECO:0000313" key="17">
    <source>
        <dbReference type="Proteomes" id="UP000191980"/>
    </source>
</evidence>
<dbReference type="Pfam" id="PF00633">
    <property type="entry name" value="HHH"/>
    <property type="match status" value="1"/>
</dbReference>
<protein>
    <recommendedName>
        <fullName evidence="5 14">Adenine DNA glycosylase</fullName>
        <ecNumber evidence="4 14">3.2.2.31</ecNumber>
    </recommendedName>
</protein>
<evidence type="ECO:0000256" key="3">
    <source>
        <dbReference type="ARBA" id="ARBA00008343"/>
    </source>
</evidence>
<dbReference type="STRING" id="1420851.AU255_18375"/>
<evidence type="ECO:0000256" key="12">
    <source>
        <dbReference type="ARBA" id="ARBA00023204"/>
    </source>
</evidence>
<dbReference type="GO" id="GO:0051539">
    <property type="term" value="F:4 iron, 4 sulfur cluster binding"/>
    <property type="evidence" value="ECO:0007669"/>
    <property type="project" value="UniProtKB-UniRule"/>
</dbReference>
<comment type="cofactor">
    <cofactor evidence="14">
        <name>[4Fe-4S] cluster</name>
        <dbReference type="ChEBI" id="CHEBI:49883"/>
    </cofactor>
    <text evidence="14">Binds 1 [4Fe-4S] cluster.</text>
</comment>
<keyword evidence="17" id="KW-1185">Reference proteome</keyword>
<dbReference type="NCBIfam" id="TIGR01084">
    <property type="entry name" value="mutY"/>
    <property type="match status" value="1"/>
</dbReference>
<dbReference type="FunFam" id="1.10.340.30:FF:000002">
    <property type="entry name" value="Adenine DNA glycosylase"/>
    <property type="match status" value="1"/>
</dbReference>
<dbReference type="PANTHER" id="PTHR42944">
    <property type="entry name" value="ADENINE DNA GLYCOSYLASE"/>
    <property type="match status" value="1"/>
</dbReference>
<dbReference type="NCBIfam" id="NF008132">
    <property type="entry name" value="PRK10880.1"/>
    <property type="match status" value="1"/>
</dbReference>
<dbReference type="Proteomes" id="UP000191980">
    <property type="component" value="Unassembled WGS sequence"/>
</dbReference>
<dbReference type="InterPro" id="IPR023170">
    <property type="entry name" value="HhH_base_excis_C"/>
</dbReference>
<dbReference type="GO" id="GO:0034039">
    <property type="term" value="F:8-oxo-7,8-dihydroguanine DNA N-glycosylase activity"/>
    <property type="evidence" value="ECO:0007669"/>
    <property type="project" value="TreeGrafter"/>
</dbReference>
<dbReference type="SMART" id="SM00478">
    <property type="entry name" value="ENDO3c"/>
    <property type="match status" value="1"/>
</dbReference>
<name>A0A1V8M1L6_9GAMM</name>
<gene>
    <name evidence="16" type="ORF">AU255_18375</name>
</gene>
<dbReference type="CDD" id="cd00056">
    <property type="entry name" value="ENDO3c"/>
    <property type="match status" value="1"/>
</dbReference>
<dbReference type="EMBL" id="LPUF01000004">
    <property type="protein sequence ID" value="OQK15435.1"/>
    <property type="molecule type" value="Genomic_DNA"/>
</dbReference>
<dbReference type="OrthoDB" id="9802365at2"/>
<dbReference type="Gene3D" id="1.10.1670.10">
    <property type="entry name" value="Helix-hairpin-Helix base-excision DNA repair enzymes (C-terminal)"/>
    <property type="match status" value="1"/>
</dbReference>
<dbReference type="InterPro" id="IPR004035">
    <property type="entry name" value="Endouclease-III_FeS-bd_BS"/>
</dbReference>
<organism evidence="16 17">
    <name type="scientific">Methyloprofundus sedimenti</name>
    <dbReference type="NCBI Taxonomy" id="1420851"/>
    <lineage>
        <taxon>Bacteria</taxon>
        <taxon>Pseudomonadati</taxon>
        <taxon>Pseudomonadota</taxon>
        <taxon>Gammaproteobacteria</taxon>
        <taxon>Methylococcales</taxon>
        <taxon>Methylococcaceae</taxon>
        <taxon>Methyloprofundus</taxon>
    </lineage>
</organism>
<keyword evidence="9" id="KW-0378">Hydrolase</keyword>
<dbReference type="Gene3D" id="1.10.340.30">
    <property type="entry name" value="Hypothetical protein, domain 2"/>
    <property type="match status" value="1"/>
</dbReference>
<evidence type="ECO:0000256" key="8">
    <source>
        <dbReference type="ARBA" id="ARBA00022763"/>
    </source>
</evidence>
<keyword evidence="6" id="KW-0004">4Fe-4S</keyword>
<dbReference type="InterPro" id="IPR003265">
    <property type="entry name" value="HhH-GPD_domain"/>
</dbReference>
<dbReference type="Gene3D" id="3.90.79.10">
    <property type="entry name" value="Nucleoside Triphosphate Pyrophosphohydrolase"/>
    <property type="match status" value="1"/>
</dbReference>
<dbReference type="Pfam" id="PF14815">
    <property type="entry name" value="NUDIX_4"/>
    <property type="match status" value="1"/>
</dbReference>
<evidence type="ECO:0000259" key="15">
    <source>
        <dbReference type="SMART" id="SM00478"/>
    </source>
</evidence>
<proteinExistence type="inferred from homology"/>
<reference evidence="16 17" key="1">
    <citation type="submission" date="2015-12" db="EMBL/GenBank/DDBJ databases">
        <authorList>
            <person name="Shamseldin A."/>
            <person name="Moawad H."/>
            <person name="Abd El-Rahim W.M."/>
            <person name="Sadowsky M.J."/>
        </authorList>
    </citation>
    <scope>NUCLEOTIDE SEQUENCE [LARGE SCALE GENOMIC DNA]</scope>
    <source>
        <strain evidence="16 17">WF1</strain>
    </source>
</reference>
<comment type="function">
    <text evidence="2">Adenine glycosylase active on G-A mispairs. MutY also corrects error-prone DNA synthesis past GO lesions which are due to the oxidatively damaged form of guanine: 7,8-dihydro-8-oxoguanine (8-oxo-dGTP).</text>
</comment>
<dbReference type="EC" id="3.2.2.31" evidence="4 14"/>
<evidence type="ECO:0000256" key="2">
    <source>
        <dbReference type="ARBA" id="ARBA00002933"/>
    </source>
</evidence>
<dbReference type="PANTHER" id="PTHR42944:SF1">
    <property type="entry name" value="ADENINE DNA GLYCOSYLASE"/>
    <property type="match status" value="1"/>
</dbReference>
<evidence type="ECO:0000256" key="9">
    <source>
        <dbReference type="ARBA" id="ARBA00022801"/>
    </source>
</evidence>
<accession>A0A1V8M1L6</accession>
<evidence type="ECO:0000256" key="13">
    <source>
        <dbReference type="ARBA" id="ARBA00023295"/>
    </source>
</evidence>
<evidence type="ECO:0000256" key="7">
    <source>
        <dbReference type="ARBA" id="ARBA00022723"/>
    </source>
</evidence>